<feature type="chain" id="PRO_5028900778" evidence="2">
    <location>
        <begin position="20"/>
        <end position="268"/>
    </location>
</feature>
<dbReference type="GO" id="GO:0006508">
    <property type="term" value="P:proteolysis"/>
    <property type="evidence" value="ECO:0007669"/>
    <property type="project" value="UniProtKB-KW"/>
</dbReference>
<protein>
    <submittedName>
        <fullName evidence="4">Trypsin-like serine protease</fullName>
    </submittedName>
</protein>
<dbReference type="PROSITE" id="PS00134">
    <property type="entry name" value="TRYPSIN_HIS"/>
    <property type="match status" value="1"/>
</dbReference>
<keyword evidence="1 2" id="KW-0732">Signal</keyword>
<keyword evidence="4" id="KW-0378">Hydrolase</keyword>
<feature type="domain" description="Peptidase S1" evidence="3">
    <location>
        <begin position="53"/>
        <end position="225"/>
    </location>
</feature>
<dbReference type="PANTHER" id="PTHR15462">
    <property type="entry name" value="SERINE PROTEASE"/>
    <property type="match status" value="1"/>
</dbReference>
<organism evidence="4 5">
    <name type="scientific">Chitinibacter fontanus</name>
    <dbReference type="NCBI Taxonomy" id="1737446"/>
    <lineage>
        <taxon>Bacteria</taxon>
        <taxon>Pseudomonadati</taxon>
        <taxon>Pseudomonadota</taxon>
        <taxon>Betaproteobacteria</taxon>
        <taxon>Neisseriales</taxon>
        <taxon>Chitinibacteraceae</taxon>
        <taxon>Chitinibacter</taxon>
    </lineage>
</organism>
<dbReference type="KEGG" id="cfon:HZU75_05890"/>
<reference evidence="4 5" key="1">
    <citation type="journal article" date="2016" name="Int. J. Syst. Evol. Microbiol.">
        <title>Chitinibacter fontanus sp. nov., isolated from a spring.</title>
        <authorList>
            <person name="Sheu S.Y."/>
            <person name="Li Y.S."/>
            <person name="Young C.C."/>
            <person name="Chen W.M."/>
        </authorList>
    </citation>
    <scope>NUCLEOTIDE SEQUENCE [LARGE SCALE GENOMIC DNA]</scope>
    <source>
        <strain evidence="4 5">STM-7</strain>
    </source>
</reference>
<dbReference type="SUPFAM" id="SSF50494">
    <property type="entry name" value="Trypsin-like serine proteases"/>
    <property type="match status" value="1"/>
</dbReference>
<keyword evidence="4" id="KW-0645">Protease</keyword>
<evidence type="ECO:0000256" key="1">
    <source>
        <dbReference type="ARBA" id="ARBA00022729"/>
    </source>
</evidence>
<dbReference type="InterPro" id="IPR018114">
    <property type="entry name" value="TRYPSIN_HIS"/>
</dbReference>
<dbReference type="AlphaFoldDB" id="A0A7D5V924"/>
<dbReference type="InterPro" id="IPR001254">
    <property type="entry name" value="Trypsin_dom"/>
</dbReference>
<evidence type="ECO:0000313" key="4">
    <source>
        <dbReference type="EMBL" id="QLI81099.1"/>
    </source>
</evidence>
<evidence type="ECO:0000256" key="2">
    <source>
        <dbReference type="SAM" id="SignalP"/>
    </source>
</evidence>
<dbReference type="Gene3D" id="2.40.10.10">
    <property type="entry name" value="Trypsin-like serine proteases"/>
    <property type="match status" value="2"/>
</dbReference>
<dbReference type="RefSeq" id="WP_180308230.1">
    <property type="nucleotide sequence ID" value="NZ_CP058952.1"/>
</dbReference>
<dbReference type="Proteomes" id="UP000510822">
    <property type="component" value="Chromosome"/>
</dbReference>
<accession>A0A7D5V924</accession>
<keyword evidence="5" id="KW-1185">Reference proteome</keyword>
<proteinExistence type="predicted"/>
<sequence>MRGVSVLIGCLLLSTNIWAQDDAQVQKERQALFFGRDDRVNIPAPYAAPYNAIGRLEVKSGGTCTATLIAPDLAITAAHCFLMLPRKIDAGRWFMAGFHDGKYQARYQVTGQVFHPRFRQGLKYKGDDVYIQPSAAPYDIALIKLKLKDGVAPAPMGLFSGNRQQLMQTILRQNQQINQGGYAEDHDTILSAHLGCSLTQLRSNGTIYHRCDTLSGDSGSPIWVDLPIGPTLIAVQSSAPDWFNRKLADNVGVTVLQLPTEASKLLAR</sequence>
<dbReference type="EMBL" id="CP058952">
    <property type="protein sequence ID" value="QLI81099.1"/>
    <property type="molecule type" value="Genomic_DNA"/>
</dbReference>
<dbReference type="PANTHER" id="PTHR15462:SF8">
    <property type="entry name" value="SERINE PROTEASE"/>
    <property type="match status" value="1"/>
</dbReference>
<dbReference type="GO" id="GO:0004252">
    <property type="term" value="F:serine-type endopeptidase activity"/>
    <property type="evidence" value="ECO:0007669"/>
    <property type="project" value="InterPro"/>
</dbReference>
<dbReference type="InterPro" id="IPR043504">
    <property type="entry name" value="Peptidase_S1_PA_chymotrypsin"/>
</dbReference>
<dbReference type="InterPro" id="IPR050966">
    <property type="entry name" value="Glutamyl_endopeptidase"/>
</dbReference>
<feature type="signal peptide" evidence="2">
    <location>
        <begin position="1"/>
        <end position="19"/>
    </location>
</feature>
<gene>
    <name evidence="4" type="ORF">HZU75_05890</name>
</gene>
<dbReference type="InterPro" id="IPR009003">
    <property type="entry name" value="Peptidase_S1_PA"/>
</dbReference>
<name>A0A7D5V924_9NEIS</name>
<dbReference type="Pfam" id="PF00089">
    <property type="entry name" value="Trypsin"/>
    <property type="match status" value="1"/>
</dbReference>
<evidence type="ECO:0000313" key="5">
    <source>
        <dbReference type="Proteomes" id="UP000510822"/>
    </source>
</evidence>
<evidence type="ECO:0000259" key="3">
    <source>
        <dbReference type="Pfam" id="PF00089"/>
    </source>
</evidence>
<dbReference type="PRINTS" id="PR00722">
    <property type="entry name" value="CHYMOTRYPSIN"/>
</dbReference>
<dbReference type="InterPro" id="IPR001314">
    <property type="entry name" value="Peptidase_S1A"/>
</dbReference>